<dbReference type="InterPro" id="IPR015661">
    <property type="entry name" value="Bub1/Mad3"/>
</dbReference>
<keyword evidence="4 9" id="KW-0547">Nucleotide-binding</keyword>
<dbReference type="GO" id="GO:0004672">
    <property type="term" value="F:protein kinase activity"/>
    <property type="evidence" value="ECO:0007669"/>
    <property type="project" value="InterPro"/>
</dbReference>
<dbReference type="OrthoDB" id="248495at2759"/>
<keyword evidence="12" id="KW-1185">Reference proteome</keyword>
<dbReference type="PROSITE" id="PS00108">
    <property type="entry name" value="PROTEIN_KINASE_ST"/>
    <property type="match status" value="1"/>
</dbReference>
<dbReference type="Gene3D" id="1.10.510.10">
    <property type="entry name" value="Transferase(Phosphotransferase) domain 1"/>
    <property type="match status" value="2"/>
</dbReference>
<evidence type="ECO:0000256" key="6">
    <source>
        <dbReference type="ARBA" id="ARBA00022838"/>
    </source>
</evidence>
<dbReference type="PANTHER" id="PTHR14030:SF4">
    <property type="entry name" value="BUB1 KINASE, ISOFORM A-RELATED"/>
    <property type="match status" value="1"/>
</dbReference>
<proteinExistence type="predicted"/>
<evidence type="ECO:0000256" key="5">
    <source>
        <dbReference type="ARBA" id="ARBA00022777"/>
    </source>
</evidence>
<dbReference type="InterPro" id="IPR017441">
    <property type="entry name" value="Protein_kinase_ATP_BS"/>
</dbReference>
<keyword evidence="2" id="KW-0158">Chromosome</keyword>
<feature type="domain" description="Protein kinase" evidence="10">
    <location>
        <begin position="153"/>
        <end position="504"/>
    </location>
</feature>
<dbReference type="InterPro" id="IPR000719">
    <property type="entry name" value="Prot_kinase_dom"/>
</dbReference>
<evidence type="ECO:0000313" key="11">
    <source>
        <dbReference type="EMBL" id="GFY99039.1"/>
    </source>
</evidence>
<evidence type="ECO:0000313" key="12">
    <source>
        <dbReference type="Proteomes" id="UP000585474"/>
    </source>
</evidence>
<evidence type="ECO:0000259" key="10">
    <source>
        <dbReference type="PROSITE" id="PS50011"/>
    </source>
</evidence>
<dbReference type="EMBL" id="BJWL01000013">
    <property type="protein sequence ID" value="GFY99039.1"/>
    <property type="molecule type" value="Genomic_DNA"/>
</dbReference>
<dbReference type="SUPFAM" id="SSF56112">
    <property type="entry name" value="Protein kinase-like (PK-like)"/>
    <property type="match status" value="1"/>
</dbReference>
<accession>A0A7J0FLH8</accession>
<sequence length="504" mass="57531">MAVIARDREDNTSSVVDDLLPWLWAIKKSLDGLSSADGHGTDLDELVSNCIRTFKNDARYRNDVRWTLVLNLRAFSEKWIRTRYVHVIFALRVMGDSDSFDLSVSYINPWSISTVKDLLQKMHSQISKYEGYHPSNKAYSGKVPLSSLQKSARNKVIEIGQGGFAQVFKAYVNSNPDDVVALKIQKPAFPWEFYMYRQLDKRIPESHRPSFGFAHRLHLYSDYSILVCDYLSNGTLQDAINSNVVIGGFMEEVLCIYYTIEMLSMLETLHSAGIIHGDFKPDNLLIRYASATAWDTPISSGLVASSGCLSIFSTRKFEALTKRVLLNNCDIAVRSNCSIKCQCEEWTDDLTEHCFRDRTGPWIDQGLCLVDWGRGIDASLFPDEIKFNGDCRTSGFRCVEMQEKKPWTFQVDTYGLCVIVHMMMLHNSYMEIEKKASSDDGYVYQPKSPFKNGIHSVNYYWQVKLWKDLFTKLLNSNPNDNHKLFVKELEGGIPGLHVLEPSID</sequence>
<dbReference type="Pfam" id="PF00069">
    <property type="entry name" value="Pkinase"/>
    <property type="match status" value="1"/>
</dbReference>
<keyword evidence="3" id="KW-0808">Transferase</keyword>
<dbReference type="SMART" id="SM00220">
    <property type="entry name" value="S_TKc"/>
    <property type="match status" value="1"/>
</dbReference>
<evidence type="ECO:0000256" key="3">
    <source>
        <dbReference type="ARBA" id="ARBA00022679"/>
    </source>
</evidence>
<dbReference type="GO" id="GO:0007094">
    <property type="term" value="P:mitotic spindle assembly checkpoint signaling"/>
    <property type="evidence" value="ECO:0007669"/>
    <property type="project" value="InterPro"/>
</dbReference>
<dbReference type="PANTHER" id="PTHR14030">
    <property type="entry name" value="MITOTIC CHECKPOINT SERINE/THREONINE-PROTEIN KINASE BUB1"/>
    <property type="match status" value="1"/>
</dbReference>
<keyword evidence="7 9" id="KW-0067">ATP-binding</keyword>
<feature type="binding site" evidence="9">
    <location>
        <position position="183"/>
    </location>
    <ligand>
        <name>ATP</name>
        <dbReference type="ChEBI" id="CHEBI:30616"/>
    </ligand>
</feature>
<organism evidence="11 12">
    <name type="scientific">Actinidia rufa</name>
    <dbReference type="NCBI Taxonomy" id="165716"/>
    <lineage>
        <taxon>Eukaryota</taxon>
        <taxon>Viridiplantae</taxon>
        <taxon>Streptophyta</taxon>
        <taxon>Embryophyta</taxon>
        <taxon>Tracheophyta</taxon>
        <taxon>Spermatophyta</taxon>
        <taxon>Magnoliopsida</taxon>
        <taxon>eudicotyledons</taxon>
        <taxon>Gunneridae</taxon>
        <taxon>Pentapetalae</taxon>
        <taxon>asterids</taxon>
        <taxon>Ericales</taxon>
        <taxon>Actinidiaceae</taxon>
        <taxon>Actinidia</taxon>
    </lineage>
</organism>
<dbReference type="GO" id="GO:0000776">
    <property type="term" value="C:kinetochore"/>
    <property type="evidence" value="ECO:0007669"/>
    <property type="project" value="UniProtKB-KW"/>
</dbReference>
<dbReference type="Proteomes" id="UP000585474">
    <property type="component" value="Unassembled WGS sequence"/>
</dbReference>
<evidence type="ECO:0000256" key="4">
    <source>
        <dbReference type="ARBA" id="ARBA00022741"/>
    </source>
</evidence>
<dbReference type="InterPro" id="IPR008271">
    <property type="entry name" value="Ser/Thr_kinase_AS"/>
</dbReference>
<comment type="caution">
    <text evidence="11">The sequence shown here is derived from an EMBL/GenBank/DDBJ whole genome shotgun (WGS) entry which is preliminary data.</text>
</comment>
<keyword evidence="5 11" id="KW-0418">Kinase</keyword>
<gene>
    <name evidence="11" type="ORF">Acr_13g0004400</name>
</gene>
<comment type="subcellular location">
    <subcellularLocation>
        <location evidence="1">Chromosome</location>
        <location evidence="1">Centromere</location>
        <location evidence="1">Kinetochore</location>
    </subcellularLocation>
</comment>
<keyword evidence="6" id="KW-0995">Kinetochore</keyword>
<dbReference type="PROSITE" id="PS00107">
    <property type="entry name" value="PROTEIN_KINASE_ATP"/>
    <property type="match status" value="1"/>
</dbReference>
<reference evidence="11 12" key="1">
    <citation type="submission" date="2019-07" db="EMBL/GenBank/DDBJ databases">
        <title>De Novo Assembly of kiwifruit Actinidia rufa.</title>
        <authorList>
            <person name="Sugita-Konishi S."/>
            <person name="Sato K."/>
            <person name="Mori E."/>
            <person name="Abe Y."/>
            <person name="Kisaki G."/>
            <person name="Hamano K."/>
            <person name="Suezawa K."/>
            <person name="Otani M."/>
            <person name="Fukuda T."/>
            <person name="Manabe T."/>
            <person name="Gomi K."/>
            <person name="Tabuchi M."/>
            <person name="Akimitsu K."/>
            <person name="Kataoka I."/>
        </authorList>
    </citation>
    <scope>NUCLEOTIDE SEQUENCE [LARGE SCALE GENOMIC DNA]</scope>
    <source>
        <strain evidence="12">cv. Fuchu</strain>
    </source>
</reference>
<dbReference type="GO" id="GO:0051754">
    <property type="term" value="P:meiotic sister chromatid cohesion, centromeric"/>
    <property type="evidence" value="ECO:0007669"/>
    <property type="project" value="TreeGrafter"/>
</dbReference>
<evidence type="ECO:0000256" key="8">
    <source>
        <dbReference type="ARBA" id="ARBA00023328"/>
    </source>
</evidence>
<dbReference type="GO" id="GO:0005524">
    <property type="term" value="F:ATP binding"/>
    <property type="evidence" value="ECO:0007669"/>
    <property type="project" value="UniProtKB-UniRule"/>
</dbReference>
<dbReference type="AlphaFoldDB" id="A0A7J0FLH8"/>
<dbReference type="GO" id="GO:0032991">
    <property type="term" value="C:protein-containing complex"/>
    <property type="evidence" value="ECO:0007669"/>
    <property type="project" value="UniProtKB-ARBA"/>
</dbReference>
<dbReference type="InterPro" id="IPR011009">
    <property type="entry name" value="Kinase-like_dom_sf"/>
</dbReference>
<evidence type="ECO:0000256" key="1">
    <source>
        <dbReference type="ARBA" id="ARBA00004629"/>
    </source>
</evidence>
<dbReference type="Gene3D" id="1.25.40.430">
    <property type="match status" value="1"/>
</dbReference>
<protein>
    <submittedName>
        <fullName evidence="11">Protein kinase and Mad3-BUB1-I domain-containing protein</fullName>
    </submittedName>
</protein>
<name>A0A7J0FLH8_9ERIC</name>
<dbReference type="PROSITE" id="PS50011">
    <property type="entry name" value="PROTEIN_KINASE_DOM"/>
    <property type="match status" value="1"/>
</dbReference>
<evidence type="ECO:0000256" key="2">
    <source>
        <dbReference type="ARBA" id="ARBA00022454"/>
    </source>
</evidence>
<evidence type="ECO:0000256" key="9">
    <source>
        <dbReference type="PROSITE-ProRule" id="PRU10141"/>
    </source>
</evidence>
<evidence type="ECO:0000256" key="7">
    <source>
        <dbReference type="ARBA" id="ARBA00022840"/>
    </source>
</evidence>
<keyword evidence="8" id="KW-0137">Centromere</keyword>